<dbReference type="PANTHER" id="PTHR13605:SF4">
    <property type="entry name" value="ER MEMBRANE PROTEIN COMPLEX SUBUNIT 7"/>
    <property type="match status" value="1"/>
</dbReference>
<dbReference type="EMBL" id="KZ857381">
    <property type="protein sequence ID" value="RDX55944.1"/>
    <property type="molecule type" value="Genomic_DNA"/>
</dbReference>
<evidence type="ECO:0000256" key="3">
    <source>
        <dbReference type="ARBA" id="ARBA00022692"/>
    </source>
</evidence>
<comment type="subcellular location">
    <subcellularLocation>
        <location evidence="1">Membrane</location>
        <topology evidence="1">Single-pass membrane protein</topology>
    </subcellularLocation>
</comment>
<evidence type="ECO:0000256" key="2">
    <source>
        <dbReference type="ARBA" id="ARBA00008880"/>
    </source>
</evidence>
<feature type="signal peptide" evidence="11">
    <location>
        <begin position="1"/>
        <end position="19"/>
    </location>
</feature>
<evidence type="ECO:0000256" key="11">
    <source>
        <dbReference type="SAM" id="SignalP"/>
    </source>
</evidence>
<gene>
    <name evidence="13" type="ORF">OH76DRAFT_1460624</name>
</gene>
<evidence type="ECO:0000256" key="5">
    <source>
        <dbReference type="ARBA" id="ARBA00022989"/>
    </source>
</evidence>
<dbReference type="SUPFAM" id="SSF49452">
    <property type="entry name" value="Starch-binding domain-like"/>
    <property type="match status" value="1"/>
</dbReference>
<feature type="domain" description="ER membrane protein complex subunit 7 beta-sandwich" evidence="12">
    <location>
        <begin position="40"/>
        <end position="148"/>
    </location>
</feature>
<organism evidence="13 14">
    <name type="scientific">Lentinus brumalis</name>
    <dbReference type="NCBI Taxonomy" id="2498619"/>
    <lineage>
        <taxon>Eukaryota</taxon>
        <taxon>Fungi</taxon>
        <taxon>Dikarya</taxon>
        <taxon>Basidiomycota</taxon>
        <taxon>Agaricomycotina</taxon>
        <taxon>Agaricomycetes</taxon>
        <taxon>Polyporales</taxon>
        <taxon>Polyporaceae</taxon>
        <taxon>Lentinus</taxon>
    </lineage>
</organism>
<feature type="transmembrane region" description="Helical" evidence="10">
    <location>
        <begin position="137"/>
        <end position="158"/>
    </location>
</feature>
<keyword evidence="3 10" id="KW-0812">Transmembrane</keyword>
<feature type="chain" id="PRO_5016687927" description="ER membrane protein complex subunit 7 beta-sandwich domain-containing protein" evidence="11">
    <location>
        <begin position="20"/>
        <end position="232"/>
    </location>
</feature>
<dbReference type="GO" id="GO:0072546">
    <property type="term" value="C:EMC complex"/>
    <property type="evidence" value="ECO:0007669"/>
    <property type="project" value="TreeGrafter"/>
</dbReference>
<reference evidence="13 14" key="1">
    <citation type="journal article" date="2018" name="Biotechnol. Biofuels">
        <title>Integrative visual omics of the white-rot fungus Polyporus brumalis exposes the biotechnological potential of its oxidative enzymes for delignifying raw plant biomass.</title>
        <authorList>
            <person name="Miyauchi S."/>
            <person name="Rancon A."/>
            <person name="Drula E."/>
            <person name="Hage H."/>
            <person name="Chaduli D."/>
            <person name="Favel A."/>
            <person name="Grisel S."/>
            <person name="Henrissat B."/>
            <person name="Herpoel-Gimbert I."/>
            <person name="Ruiz-Duenas F.J."/>
            <person name="Chevret D."/>
            <person name="Hainaut M."/>
            <person name="Lin J."/>
            <person name="Wang M."/>
            <person name="Pangilinan J."/>
            <person name="Lipzen A."/>
            <person name="Lesage-Meessen L."/>
            <person name="Navarro D."/>
            <person name="Riley R."/>
            <person name="Grigoriev I.V."/>
            <person name="Zhou S."/>
            <person name="Raouche S."/>
            <person name="Rosso M.N."/>
        </authorList>
    </citation>
    <scope>NUCLEOTIDE SEQUENCE [LARGE SCALE GENOMIC DNA]</scope>
    <source>
        <strain evidence="13 14">BRFM 1820</strain>
    </source>
</reference>
<evidence type="ECO:0000256" key="10">
    <source>
        <dbReference type="SAM" id="Phobius"/>
    </source>
</evidence>
<dbReference type="OrthoDB" id="27095at2759"/>
<comment type="similarity">
    <text evidence="2">Belongs to the EMC7 family.</text>
</comment>
<evidence type="ECO:0000256" key="4">
    <source>
        <dbReference type="ARBA" id="ARBA00022729"/>
    </source>
</evidence>
<feature type="compositionally biased region" description="Low complexity" evidence="9">
    <location>
        <begin position="208"/>
        <end position="224"/>
    </location>
</feature>
<keyword evidence="6 10" id="KW-0472">Membrane</keyword>
<keyword evidence="5 10" id="KW-1133">Transmembrane helix</keyword>
<evidence type="ECO:0000256" key="6">
    <source>
        <dbReference type="ARBA" id="ARBA00023136"/>
    </source>
</evidence>
<dbReference type="Proteomes" id="UP000256964">
    <property type="component" value="Unassembled WGS sequence"/>
</dbReference>
<dbReference type="InterPro" id="IPR019008">
    <property type="entry name" value="Beta_sandwich_EMC7"/>
</dbReference>
<dbReference type="InterPro" id="IPR013784">
    <property type="entry name" value="Carb-bd-like_fold"/>
</dbReference>
<keyword evidence="8" id="KW-0624">Polysaccharide degradation</keyword>
<evidence type="ECO:0000313" key="14">
    <source>
        <dbReference type="Proteomes" id="UP000256964"/>
    </source>
</evidence>
<proteinExistence type="inferred from homology"/>
<dbReference type="PANTHER" id="PTHR13605">
    <property type="entry name" value="ER MEMBRANE PROTEIN COMPLEX SUBUNIT 7"/>
    <property type="match status" value="1"/>
</dbReference>
<evidence type="ECO:0000256" key="8">
    <source>
        <dbReference type="ARBA" id="ARBA00023326"/>
    </source>
</evidence>
<evidence type="ECO:0000256" key="7">
    <source>
        <dbReference type="ARBA" id="ARBA00023277"/>
    </source>
</evidence>
<dbReference type="GO" id="GO:0000272">
    <property type="term" value="P:polysaccharide catabolic process"/>
    <property type="evidence" value="ECO:0007669"/>
    <property type="project" value="UniProtKB-KW"/>
</dbReference>
<keyword evidence="14" id="KW-1185">Reference proteome</keyword>
<dbReference type="AlphaFoldDB" id="A0A371DTX4"/>
<keyword evidence="7" id="KW-0119">Carbohydrate metabolism</keyword>
<sequence length="232" mass="25132">MRIPLALLALTSSCLSALALDLKGRIQWNDRCPGIDDLGQAKVVLDNGKHRGGVTRDGAFTIPGVPAGTYVLSVLAHDHIFEQLRVDVYESESLPEVRPYFPGTPLSSPSSVTLPYPIVLSARAKHDYFVPRESFNLLAMFQNPMMMMMLGAGVLVLLMPTMMKNMDPEVMEEFNERQAKMSGMQSALQSGDIMGGITQMLAGEEPKAASSGTSKGASSSGAKQRSGKNKRR</sequence>
<dbReference type="Pfam" id="PF09430">
    <property type="entry name" value="EMC7_beta-sandw"/>
    <property type="match status" value="1"/>
</dbReference>
<keyword evidence="4 11" id="KW-0732">Signal</keyword>
<protein>
    <recommendedName>
        <fullName evidence="12">ER membrane protein complex subunit 7 beta-sandwich domain-containing protein</fullName>
    </recommendedName>
</protein>
<dbReference type="GO" id="GO:0030246">
    <property type="term" value="F:carbohydrate binding"/>
    <property type="evidence" value="ECO:0007669"/>
    <property type="project" value="InterPro"/>
</dbReference>
<name>A0A371DTX4_9APHY</name>
<evidence type="ECO:0000259" key="12">
    <source>
        <dbReference type="Pfam" id="PF09430"/>
    </source>
</evidence>
<dbReference type="InterPro" id="IPR039163">
    <property type="entry name" value="EMC7"/>
</dbReference>
<accession>A0A371DTX4</accession>
<dbReference type="STRING" id="139420.A0A371DTX4"/>
<evidence type="ECO:0000256" key="9">
    <source>
        <dbReference type="SAM" id="MobiDB-lite"/>
    </source>
</evidence>
<evidence type="ECO:0000256" key="1">
    <source>
        <dbReference type="ARBA" id="ARBA00004167"/>
    </source>
</evidence>
<feature type="region of interest" description="Disordered" evidence="9">
    <location>
        <begin position="200"/>
        <end position="232"/>
    </location>
</feature>
<evidence type="ECO:0000313" key="13">
    <source>
        <dbReference type="EMBL" id="RDX55944.1"/>
    </source>
</evidence>